<dbReference type="SUPFAM" id="SSF55811">
    <property type="entry name" value="Nudix"/>
    <property type="match status" value="1"/>
</dbReference>
<dbReference type="FunCoup" id="Q7NGB0">
    <property type="interactions" value="2"/>
</dbReference>
<dbReference type="Pfam" id="PF00293">
    <property type="entry name" value="NUDIX"/>
    <property type="match status" value="1"/>
</dbReference>
<evidence type="ECO:0000313" key="5">
    <source>
        <dbReference type="EMBL" id="BAC91203.1"/>
    </source>
</evidence>
<dbReference type="InterPro" id="IPR000086">
    <property type="entry name" value="NUDIX_hydrolase_dom"/>
</dbReference>
<name>Q7NGB0_GLOVI</name>
<dbReference type="PROSITE" id="PS51462">
    <property type="entry name" value="NUDIX"/>
    <property type="match status" value="1"/>
</dbReference>
<comment type="cofactor">
    <cofactor evidence="1">
        <name>Mg(2+)</name>
        <dbReference type="ChEBI" id="CHEBI:18420"/>
    </cofactor>
</comment>
<evidence type="ECO:0000256" key="1">
    <source>
        <dbReference type="ARBA" id="ARBA00001946"/>
    </source>
</evidence>
<reference evidence="5 6" key="1">
    <citation type="journal article" date="2003" name="DNA Res.">
        <title>Complete genome structure of Gloeobacter violaceus PCC 7421, a cyanobacterium that lacks thylakoids.</title>
        <authorList>
            <person name="Nakamura Y."/>
            <person name="Kaneko T."/>
            <person name="Sato S."/>
            <person name="Mimuro M."/>
            <person name="Miyashita H."/>
            <person name="Tsuchiya T."/>
            <person name="Sasamoto S."/>
            <person name="Watanabe A."/>
            <person name="Kawashima K."/>
            <person name="Kishida Y."/>
            <person name="Kiyokawa C."/>
            <person name="Kohara M."/>
            <person name="Matsumoto M."/>
            <person name="Matsuno A."/>
            <person name="Nakazaki N."/>
            <person name="Shimpo S."/>
            <person name="Takeuchi C."/>
            <person name="Yamada M."/>
            <person name="Tabata S."/>
        </authorList>
    </citation>
    <scope>NUCLEOTIDE SEQUENCE [LARGE SCALE GENOMIC DNA]</scope>
    <source>
        <strain evidence="6">ATCC 29082 / PCC 7421</strain>
    </source>
</reference>
<dbReference type="OrthoDB" id="9806150at2"/>
<dbReference type="CDD" id="cd24161">
    <property type="entry name" value="NUDIX_ADPRase_Ndx2"/>
    <property type="match status" value="1"/>
</dbReference>
<evidence type="ECO:0000313" key="6">
    <source>
        <dbReference type="Proteomes" id="UP000000557"/>
    </source>
</evidence>
<dbReference type="GO" id="GO:0016462">
    <property type="term" value="F:pyrophosphatase activity"/>
    <property type="evidence" value="ECO:0007669"/>
    <property type="project" value="UniProtKB-ARBA"/>
</dbReference>
<dbReference type="InterPro" id="IPR020476">
    <property type="entry name" value="Nudix_hydrolase"/>
</dbReference>
<keyword evidence="2 3" id="KW-0378">Hydrolase</keyword>
<dbReference type="Proteomes" id="UP000000557">
    <property type="component" value="Chromosome"/>
</dbReference>
<evidence type="ECO:0000256" key="3">
    <source>
        <dbReference type="RuleBase" id="RU003476"/>
    </source>
</evidence>
<protein>
    <submittedName>
        <fullName evidence="5">Gll3262 protein</fullName>
    </submittedName>
</protein>
<proteinExistence type="inferred from homology"/>
<dbReference type="GO" id="GO:0005829">
    <property type="term" value="C:cytosol"/>
    <property type="evidence" value="ECO:0000318"/>
    <property type="project" value="GO_Central"/>
</dbReference>
<dbReference type="HOGENOM" id="CLU_062658_5_2_3"/>
<dbReference type="GO" id="GO:0019693">
    <property type="term" value="P:ribose phosphate metabolic process"/>
    <property type="evidence" value="ECO:0000318"/>
    <property type="project" value="GO_Central"/>
</dbReference>
<dbReference type="STRING" id="251221.gene:10760771"/>
<dbReference type="EMBL" id="BA000045">
    <property type="protein sequence ID" value="BAC91203.1"/>
    <property type="molecule type" value="Genomic_DNA"/>
</dbReference>
<reference evidence="5 6" key="2">
    <citation type="journal article" date="2003" name="DNA Res.">
        <title>Complete genome structure of Gloeobacter violaceus PCC 7421, a cyanobacterium that lacks thylakoids (supplement).</title>
        <authorList>
            <person name="Nakamura Y."/>
            <person name="Kaneko T."/>
            <person name="Sato S."/>
            <person name="Mimuro M."/>
            <person name="Miyashita H."/>
            <person name="Tsuchiya T."/>
            <person name="Sasamoto S."/>
            <person name="Watanabe A."/>
            <person name="Kawashima K."/>
            <person name="Kishida Y."/>
            <person name="Kiyokawa C."/>
            <person name="Kohara M."/>
            <person name="Matsumoto M."/>
            <person name="Matsuno A."/>
            <person name="Nakazaki N."/>
            <person name="Shimpo S."/>
            <person name="Takeuchi C."/>
            <person name="Yamada M."/>
            <person name="Tabata S."/>
        </authorList>
    </citation>
    <scope>NUCLEOTIDE SEQUENCE [LARGE SCALE GENOMIC DNA]</scope>
    <source>
        <strain evidence="6">ATCC 29082 / PCC 7421</strain>
    </source>
</reference>
<accession>Q7NGB0</accession>
<dbReference type="AlphaFoldDB" id="Q7NGB0"/>
<dbReference type="PROSITE" id="PS00893">
    <property type="entry name" value="NUDIX_BOX"/>
    <property type="match status" value="1"/>
</dbReference>
<comment type="similarity">
    <text evidence="3">Belongs to the Nudix hydrolase family.</text>
</comment>
<dbReference type="PANTHER" id="PTHR11839">
    <property type="entry name" value="UDP/ADP-SUGAR PYROPHOSPHATASE"/>
    <property type="match status" value="1"/>
</dbReference>
<organism evidence="5 6">
    <name type="scientific">Gloeobacter violaceus (strain ATCC 29082 / PCC 7421)</name>
    <dbReference type="NCBI Taxonomy" id="251221"/>
    <lineage>
        <taxon>Bacteria</taxon>
        <taxon>Bacillati</taxon>
        <taxon>Cyanobacteriota</taxon>
        <taxon>Cyanophyceae</taxon>
        <taxon>Gloeobacterales</taxon>
        <taxon>Gloeobacteraceae</taxon>
        <taxon>Gloeobacter</taxon>
    </lineage>
</organism>
<gene>
    <name evidence="5" type="ordered locus">gll3262</name>
</gene>
<dbReference type="PANTHER" id="PTHR11839:SF18">
    <property type="entry name" value="NUDIX HYDROLASE DOMAIN-CONTAINING PROTEIN"/>
    <property type="match status" value="1"/>
</dbReference>
<keyword evidence="6" id="KW-1185">Reference proteome</keyword>
<dbReference type="KEGG" id="gvi:gll3262"/>
<dbReference type="PhylomeDB" id="Q7NGB0"/>
<feature type="domain" description="Nudix hydrolase" evidence="4">
    <location>
        <begin position="59"/>
        <end position="191"/>
    </location>
</feature>
<dbReference type="InterPro" id="IPR020084">
    <property type="entry name" value="NUDIX_hydrolase_CS"/>
</dbReference>
<dbReference type="InParanoid" id="Q7NGB0"/>
<evidence type="ECO:0000256" key="2">
    <source>
        <dbReference type="ARBA" id="ARBA00022801"/>
    </source>
</evidence>
<dbReference type="PRINTS" id="PR00502">
    <property type="entry name" value="NUDIXFAMILY"/>
</dbReference>
<dbReference type="eggNOG" id="COG0494">
    <property type="taxonomic scope" value="Bacteria"/>
</dbReference>
<dbReference type="GO" id="GO:0006753">
    <property type="term" value="P:nucleoside phosphate metabolic process"/>
    <property type="evidence" value="ECO:0000318"/>
    <property type="project" value="GO_Central"/>
</dbReference>
<sequence length="201" mass="22472">MMPRPPGVPGTMAQEAEEILSMSIERLERQPVHSGSRLRLFRDRVRLANGLVRTWDILEQPPVAVILPYQSGPDGGRVLMVRQYRYAIGQDLLEFPAGIVEAGEDPAHAARRELAEETGLEAARWVTLPPVFRMPGNSNERTHFYLAGELSPASGYGVDPEEEIALEWLAVEEFESRVLSGRIEDGKSLILWLLAQPHLQP</sequence>
<evidence type="ECO:0000259" key="4">
    <source>
        <dbReference type="PROSITE" id="PS51462"/>
    </source>
</evidence>
<dbReference type="Gene3D" id="3.90.79.10">
    <property type="entry name" value="Nucleoside Triphosphate Pyrophosphohydrolase"/>
    <property type="match status" value="1"/>
</dbReference>
<dbReference type="InterPro" id="IPR015797">
    <property type="entry name" value="NUDIX_hydrolase-like_dom_sf"/>
</dbReference>
<dbReference type="EnsemblBacteria" id="BAC91203">
    <property type="protein sequence ID" value="BAC91203"/>
    <property type="gene ID" value="BAC91203"/>
</dbReference>